<keyword evidence="12" id="KW-1185">Reference proteome</keyword>
<dbReference type="RefSeq" id="XP_005760081.1">
    <property type="nucleotide sequence ID" value="XM_005760024.1"/>
</dbReference>
<dbReference type="GO" id="GO:0003950">
    <property type="term" value="F:NAD+ poly-ADP-ribosyltransferase activity"/>
    <property type="evidence" value="ECO:0007669"/>
    <property type="project" value="TreeGrafter"/>
</dbReference>
<dbReference type="InterPro" id="IPR000768">
    <property type="entry name" value="ART"/>
</dbReference>
<evidence type="ECO:0000313" key="11">
    <source>
        <dbReference type="EnsemblProtists" id="EOD07652"/>
    </source>
</evidence>
<evidence type="ECO:0000256" key="5">
    <source>
        <dbReference type="ARBA" id="ARBA00022676"/>
    </source>
</evidence>
<comment type="similarity">
    <text evidence="2 10">Belongs to the Arg-specific ADP-ribosyltransferase family.</text>
</comment>
<evidence type="ECO:0000313" key="12">
    <source>
        <dbReference type="Proteomes" id="UP000013827"/>
    </source>
</evidence>
<dbReference type="EC" id="2.4.2.31" evidence="10"/>
<dbReference type="KEGG" id="ehx:EMIHUDRAFT_438479"/>
<keyword evidence="6 10" id="KW-0808">Transferase</keyword>
<dbReference type="EnsemblProtists" id="EOD07652">
    <property type="protein sequence ID" value="EOD07652"/>
    <property type="gene ID" value="EMIHUDRAFT_438479"/>
</dbReference>
<comment type="subcellular location">
    <subcellularLocation>
        <location evidence="1">Secreted</location>
    </subcellularLocation>
</comment>
<keyword evidence="10" id="KW-0520">NAD</keyword>
<accession>A0A0D3I8R7</accession>
<keyword evidence="5 10" id="KW-0328">Glycosyltransferase</keyword>
<evidence type="ECO:0000256" key="10">
    <source>
        <dbReference type="RuleBase" id="RU361228"/>
    </source>
</evidence>
<dbReference type="HOGENOM" id="CLU_1206720_0_0_1"/>
<sequence length="230" mass="25358">MPPISRLSAIPTDDGVLGPITGVLESPLLDLMTAVGQTGVADVDVHAHMALEKAEELQTSGQLGGLTVNEAAALALYTAESEFYRTLNHLLRQRDRTALKPFFPYLRLVLQARGKLAKYTRPVWRGVKRIDLTGQFPKGKKLFWWAFTSTSKNVSTLLNPMFCGASGTRTQFMIEASSGVDIELFSMVDSEAEVLLFPGTKFEVVDTADMGHGLYQVHMRELAVPVQLFK</sequence>
<evidence type="ECO:0000256" key="2">
    <source>
        <dbReference type="ARBA" id="ARBA00009558"/>
    </source>
</evidence>
<evidence type="ECO:0000256" key="1">
    <source>
        <dbReference type="ARBA" id="ARBA00004613"/>
    </source>
</evidence>
<reference evidence="11" key="2">
    <citation type="submission" date="2024-10" db="UniProtKB">
        <authorList>
            <consortium name="EnsemblProtists"/>
        </authorList>
    </citation>
    <scope>IDENTIFICATION</scope>
</reference>
<dbReference type="Gene3D" id="3.90.176.10">
    <property type="entry name" value="Toxin ADP-ribosyltransferase, Chain A, domain 1"/>
    <property type="match status" value="1"/>
</dbReference>
<dbReference type="OMA" id="AVRECCN"/>
<evidence type="ECO:0000256" key="6">
    <source>
        <dbReference type="ARBA" id="ARBA00022679"/>
    </source>
</evidence>
<dbReference type="AlphaFoldDB" id="A0A0D3I8R7"/>
<keyword evidence="3" id="KW-0964">Secreted</keyword>
<dbReference type="GO" id="GO:0106274">
    <property type="term" value="F:NAD+-protein-arginine ADP-ribosyltransferase activity"/>
    <property type="evidence" value="ECO:0007669"/>
    <property type="project" value="UniProtKB-EC"/>
</dbReference>
<protein>
    <recommendedName>
        <fullName evidence="10">NAD(P)(+)--arginine ADP-ribosyltransferase</fullName>
        <ecNumber evidence="10">2.4.2.31</ecNumber>
    </recommendedName>
    <alternativeName>
        <fullName evidence="10">Mono(ADP-ribosyl)transferase</fullName>
    </alternativeName>
</protein>
<organism evidence="11 12">
    <name type="scientific">Emiliania huxleyi (strain CCMP1516)</name>
    <dbReference type="NCBI Taxonomy" id="280463"/>
    <lineage>
        <taxon>Eukaryota</taxon>
        <taxon>Haptista</taxon>
        <taxon>Haptophyta</taxon>
        <taxon>Prymnesiophyceae</taxon>
        <taxon>Isochrysidales</taxon>
        <taxon>Noelaerhabdaceae</taxon>
        <taxon>Emiliania</taxon>
    </lineage>
</organism>
<dbReference type="GO" id="GO:0005576">
    <property type="term" value="C:extracellular region"/>
    <property type="evidence" value="ECO:0007669"/>
    <property type="project" value="UniProtKB-SubCell"/>
</dbReference>
<keyword evidence="4" id="KW-0800">Toxin</keyword>
<dbReference type="GO" id="GO:0016779">
    <property type="term" value="F:nucleotidyltransferase activity"/>
    <property type="evidence" value="ECO:0007669"/>
    <property type="project" value="UniProtKB-KW"/>
</dbReference>
<dbReference type="Proteomes" id="UP000013827">
    <property type="component" value="Unassembled WGS sequence"/>
</dbReference>
<name>A0A0D3I8R7_EMIH1</name>
<evidence type="ECO:0000256" key="9">
    <source>
        <dbReference type="ARBA" id="ARBA00047597"/>
    </source>
</evidence>
<dbReference type="STRING" id="2903.R1BE86"/>
<evidence type="ECO:0000256" key="4">
    <source>
        <dbReference type="ARBA" id="ARBA00022656"/>
    </source>
</evidence>
<dbReference type="GeneID" id="17253896"/>
<reference evidence="12" key="1">
    <citation type="journal article" date="2013" name="Nature">
        <title>Pan genome of the phytoplankton Emiliania underpins its global distribution.</title>
        <authorList>
            <person name="Read B.A."/>
            <person name="Kegel J."/>
            <person name="Klute M.J."/>
            <person name="Kuo A."/>
            <person name="Lefebvre S.C."/>
            <person name="Maumus F."/>
            <person name="Mayer C."/>
            <person name="Miller J."/>
            <person name="Monier A."/>
            <person name="Salamov A."/>
            <person name="Young J."/>
            <person name="Aguilar M."/>
            <person name="Claverie J.M."/>
            <person name="Frickenhaus S."/>
            <person name="Gonzalez K."/>
            <person name="Herman E.K."/>
            <person name="Lin Y.C."/>
            <person name="Napier J."/>
            <person name="Ogata H."/>
            <person name="Sarno A.F."/>
            <person name="Shmutz J."/>
            <person name="Schroeder D."/>
            <person name="de Vargas C."/>
            <person name="Verret F."/>
            <person name="von Dassow P."/>
            <person name="Valentin K."/>
            <person name="Van de Peer Y."/>
            <person name="Wheeler G."/>
            <person name="Dacks J.B."/>
            <person name="Delwiche C.F."/>
            <person name="Dyhrman S.T."/>
            <person name="Glockner G."/>
            <person name="John U."/>
            <person name="Richards T."/>
            <person name="Worden A.Z."/>
            <person name="Zhang X."/>
            <person name="Grigoriev I.V."/>
            <person name="Allen A.E."/>
            <person name="Bidle K."/>
            <person name="Borodovsky M."/>
            <person name="Bowler C."/>
            <person name="Brownlee C."/>
            <person name="Cock J.M."/>
            <person name="Elias M."/>
            <person name="Gladyshev V.N."/>
            <person name="Groth M."/>
            <person name="Guda C."/>
            <person name="Hadaegh A."/>
            <person name="Iglesias-Rodriguez M.D."/>
            <person name="Jenkins J."/>
            <person name="Jones B.M."/>
            <person name="Lawson T."/>
            <person name="Leese F."/>
            <person name="Lindquist E."/>
            <person name="Lobanov A."/>
            <person name="Lomsadze A."/>
            <person name="Malik S.B."/>
            <person name="Marsh M.E."/>
            <person name="Mackinder L."/>
            <person name="Mock T."/>
            <person name="Mueller-Roeber B."/>
            <person name="Pagarete A."/>
            <person name="Parker M."/>
            <person name="Probert I."/>
            <person name="Quesneville H."/>
            <person name="Raines C."/>
            <person name="Rensing S.A."/>
            <person name="Riano-Pachon D.M."/>
            <person name="Richier S."/>
            <person name="Rokitta S."/>
            <person name="Shiraiwa Y."/>
            <person name="Soanes D.M."/>
            <person name="van der Giezen M."/>
            <person name="Wahlund T.M."/>
            <person name="Williams B."/>
            <person name="Wilson W."/>
            <person name="Wolfe G."/>
            <person name="Wurch L.L."/>
        </authorList>
    </citation>
    <scope>NUCLEOTIDE SEQUENCE</scope>
</reference>
<dbReference type="PANTHER" id="PTHR10339:SF25">
    <property type="entry name" value="SECRETED EXOENZYME S"/>
    <property type="match status" value="1"/>
</dbReference>
<proteinExistence type="inferred from homology"/>
<dbReference type="GO" id="GO:0090729">
    <property type="term" value="F:toxin activity"/>
    <property type="evidence" value="ECO:0007669"/>
    <property type="project" value="UniProtKB-KW"/>
</dbReference>
<keyword evidence="8" id="KW-0843">Virulence</keyword>
<evidence type="ECO:0000256" key="8">
    <source>
        <dbReference type="ARBA" id="ARBA00023026"/>
    </source>
</evidence>
<comment type="catalytic activity">
    <reaction evidence="9 10">
        <text>L-arginyl-[protein] + NAD(+) = N(omega)-(ADP-D-ribosyl)-L-arginyl-[protein] + nicotinamide + H(+)</text>
        <dbReference type="Rhea" id="RHEA:19149"/>
        <dbReference type="Rhea" id="RHEA-COMP:10532"/>
        <dbReference type="Rhea" id="RHEA-COMP:15087"/>
        <dbReference type="ChEBI" id="CHEBI:15378"/>
        <dbReference type="ChEBI" id="CHEBI:17154"/>
        <dbReference type="ChEBI" id="CHEBI:29965"/>
        <dbReference type="ChEBI" id="CHEBI:57540"/>
        <dbReference type="ChEBI" id="CHEBI:142554"/>
        <dbReference type="EC" id="2.4.2.31"/>
    </reaction>
</comment>
<dbReference type="InterPro" id="IPR050999">
    <property type="entry name" value="ADP-ribosyltransferase_ARG"/>
</dbReference>
<dbReference type="Pfam" id="PF01129">
    <property type="entry name" value="ART"/>
    <property type="match status" value="1"/>
</dbReference>
<evidence type="ECO:0000256" key="7">
    <source>
        <dbReference type="ARBA" id="ARBA00022695"/>
    </source>
</evidence>
<evidence type="ECO:0000256" key="3">
    <source>
        <dbReference type="ARBA" id="ARBA00022525"/>
    </source>
</evidence>
<dbReference type="SUPFAM" id="SSF56399">
    <property type="entry name" value="ADP-ribosylation"/>
    <property type="match status" value="1"/>
</dbReference>
<keyword evidence="7" id="KW-0548">Nucleotidyltransferase</keyword>
<dbReference type="PROSITE" id="PS51996">
    <property type="entry name" value="TR_MART"/>
    <property type="match status" value="1"/>
</dbReference>
<dbReference type="PaxDb" id="2903-EOD07652"/>
<keyword evidence="10" id="KW-0521">NADP</keyword>
<dbReference type="PANTHER" id="PTHR10339">
    <property type="entry name" value="ADP-RIBOSYLTRANSFERASE"/>
    <property type="match status" value="1"/>
</dbReference>